<dbReference type="OrthoDB" id="8934056at2759"/>
<gene>
    <name evidence="3" type="primary">LOC106533973</name>
</gene>
<reference evidence="3" key="1">
    <citation type="submission" date="2025-08" db="UniProtKB">
        <authorList>
            <consortium name="RefSeq"/>
        </authorList>
    </citation>
    <scope>IDENTIFICATION</scope>
</reference>
<keyword evidence="2" id="KW-1185">Reference proteome</keyword>
<dbReference type="Proteomes" id="UP000192220">
    <property type="component" value="Unplaced"/>
</dbReference>
<organism evidence="2 3">
    <name type="scientific">Austrofundulus limnaeus</name>
    <name type="common">Annual killifish</name>
    <dbReference type="NCBI Taxonomy" id="52670"/>
    <lineage>
        <taxon>Eukaryota</taxon>
        <taxon>Metazoa</taxon>
        <taxon>Chordata</taxon>
        <taxon>Craniata</taxon>
        <taxon>Vertebrata</taxon>
        <taxon>Euteleostomi</taxon>
        <taxon>Actinopterygii</taxon>
        <taxon>Neopterygii</taxon>
        <taxon>Teleostei</taxon>
        <taxon>Neoteleostei</taxon>
        <taxon>Acanthomorphata</taxon>
        <taxon>Ovalentaria</taxon>
        <taxon>Atherinomorphae</taxon>
        <taxon>Cyprinodontiformes</taxon>
        <taxon>Rivulidae</taxon>
        <taxon>Austrofundulus</taxon>
    </lineage>
</organism>
<sequence>MVGRMSEGNDVSGSDFAEMEEGDNGVENEEIWHTQKAKHKRKKSKQRTESSVSEAEGETVKMTEFKIVLKFVKEDVSFGKWNPIKLTKEINSLVGKVKFVKILRDGSLLIICNDVRQNERALNVKRVLGENVRGRILDDKKYVRGVISGIPPDVPADEIKSNISGGKVVEAKRLKRNKNGERSDSFSIMLKFEEERLPDKVFVGYMSYDVRPFIPPPLRCFKCQKFGHVAAVCKGKQKCGRCAGDHENGKCEEGAPLKCCNCGGGHSSGFRGCVASKRAEEVQKIKVTTGITYAEGPDASQ</sequence>
<dbReference type="KEGG" id="alim:106533973"/>
<dbReference type="AlphaFoldDB" id="A0A2I4D101"/>
<accession>A0A2I4D101</accession>
<evidence type="ECO:0000313" key="3">
    <source>
        <dbReference type="RefSeq" id="XP_013885915.1"/>
    </source>
</evidence>
<dbReference type="RefSeq" id="XP_013885915.1">
    <property type="nucleotide sequence ID" value="XM_014030461.1"/>
</dbReference>
<dbReference type="InParanoid" id="A0A2I4D101"/>
<evidence type="ECO:0000256" key="1">
    <source>
        <dbReference type="SAM" id="MobiDB-lite"/>
    </source>
</evidence>
<dbReference type="GeneID" id="106533973"/>
<feature type="region of interest" description="Disordered" evidence="1">
    <location>
        <begin position="1"/>
        <end position="55"/>
    </location>
</feature>
<protein>
    <submittedName>
        <fullName evidence="3">Uncharacterized protein LOC106533973</fullName>
    </submittedName>
</protein>
<feature type="compositionally biased region" description="Acidic residues" evidence="1">
    <location>
        <begin position="17"/>
        <end position="29"/>
    </location>
</feature>
<feature type="compositionally biased region" description="Basic residues" evidence="1">
    <location>
        <begin position="35"/>
        <end position="45"/>
    </location>
</feature>
<name>A0A2I4D101_AUSLI</name>
<proteinExistence type="predicted"/>
<evidence type="ECO:0000313" key="2">
    <source>
        <dbReference type="Proteomes" id="UP000192220"/>
    </source>
</evidence>